<protein>
    <recommendedName>
        <fullName evidence="1">YjiS-like domain-containing protein</fullName>
    </recommendedName>
</protein>
<comment type="caution">
    <text evidence="2">The sequence shown here is derived from an EMBL/GenBank/DDBJ whole genome shotgun (WGS) entry which is preliminary data.</text>
</comment>
<dbReference type="EMBL" id="BMKW01000002">
    <property type="protein sequence ID" value="GGJ04234.1"/>
    <property type="molecule type" value="Genomic_DNA"/>
</dbReference>
<gene>
    <name evidence="2" type="ORF">GCM10011320_09030</name>
</gene>
<organism evidence="2 3">
    <name type="scientific">Neoroseomonas lacus</name>
    <dbReference type="NCBI Taxonomy" id="287609"/>
    <lineage>
        <taxon>Bacteria</taxon>
        <taxon>Pseudomonadati</taxon>
        <taxon>Pseudomonadota</taxon>
        <taxon>Alphaproteobacteria</taxon>
        <taxon>Acetobacterales</taxon>
        <taxon>Acetobacteraceae</taxon>
        <taxon>Neoroseomonas</taxon>
    </lineage>
</organism>
<dbReference type="AlphaFoldDB" id="A0A917K931"/>
<dbReference type="Proteomes" id="UP000661507">
    <property type="component" value="Unassembled WGS sequence"/>
</dbReference>
<evidence type="ECO:0000313" key="3">
    <source>
        <dbReference type="Proteomes" id="UP000661507"/>
    </source>
</evidence>
<sequence>MTTIGTLIDGFALIRERARGRKLLLEMDARLLKDIGISRDIAAAEAAKPWWRD</sequence>
<name>A0A917K931_9PROT</name>
<dbReference type="RefSeq" id="WP_229681118.1">
    <property type="nucleotide sequence ID" value="NZ_BMKW01000002.1"/>
</dbReference>
<dbReference type="InterPro" id="IPR009506">
    <property type="entry name" value="YjiS-like"/>
</dbReference>
<reference evidence="2" key="1">
    <citation type="journal article" date="2014" name="Int. J. Syst. Evol. Microbiol.">
        <title>Complete genome sequence of Corynebacterium casei LMG S-19264T (=DSM 44701T), isolated from a smear-ripened cheese.</title>
        <authorList>
            <consortium name="US DOE Joint Genome Institute (JGI-PGF)"/>
            <person name="Walter F."/>
            <person name="Albersmeier A."/>
            <person name="Kalinowski J."/>
            <person name="Ruckert C."/>
        </authorList>
    </citation>
    <scope>NUCLEOTIDE SEQUENCE</scope>
    <source>
        <strain evidence="2">CGMCC 1.3617</strain>
    </source>
</reference>
<evidence type="ECO:0000259" key="1">
    <source>
        <dbReference type="Pfam" id="PF06568"/>
    </source>
</evidence>
<proteinExistence type="predicted"/>
<evidence type="ECO:0000313" key="2">
    <source>
        <dbReference type="EMBL" id="GGJ04234.1"/>
    </source>
</evidence>
<accession>A0A917K931</accession>
<reference evidence="2" key="2">
    <citation type="submission" date="2020-09" db="EMBL/GenBank/DDBJ databases">
        <authorList>
            <person name="Sun Q."/>
            <person name="Zhou Y."/>
        </authorList>
    </citation>
    <scope>NUCLEOTIDE SEQUENCE</scope>
    <source>
        <strain evidence="2">CGMCC 1.3617</strain>
    </source>
</reference>
<keyword evidence="3" id="KW-1185">Reference proteome</keyword>
<feature type="domain" description="YjiS-like" evidence="1">
    <location>
        <begin position="13"/>
        <end position="40"/>
    </location>
</feature>
<dbReference type="Pfam" id="PF06568">
    <property type="entry name" value="YjiS-like"/>
    <property type="match status" value="1"/>
</dbReference>